<reference evidence="3" key="1">
    <citation type="journal article" date="2019" name="Int. J. Syst. Evol. Microbiol.">
        <title>The Global Catalogue of Microorganisms (GCM) 10K type strain sequencing project: providing services to taxonomists for standard genome sequencing and annotation.</title>
        <authorList>
            <consortium name="The Broad Institute Genomics Platform"/>
            <consortium name="The Broad Institute Genome Sequencing Center for Infectious Disease"/>
            <person name="Wu L."/>
            <person name="Ma J."/>
        </authorList>
    </citation>
    <scope>NUCLEOTIDE SEQUENCE [LARGE SCALE GENOMIC DNA]</scope>
    <source>
        <strain evidence="3">JCM 17933</strain>
    </source>
</reference>
<organism evidence="2 3">
    <name type="scientific">Actinoallomurus oryzae</name>
    <dbReference type="NCBI Taxonomy" id="502180"/>
    <lineage>
        <taxon>Bacteria</taxon>
        <taxon>Bacillati</taxon>
        <taxon>Actinomycetota</taxon>
        <taxon>Actinomycetes</taxon>
        <taxon>Streptosporangiales</taxon>
        <taxon>Thermomonosporaceae</taxon>
        <taxon>Actinoallomurus</taxon>
    </lineage>
</organism>
<dbReference type="Proteomes" id="UP001500503">
    <property type="component" value="Unassembled WGS sequence"/>
</dbReference>
<accession>A0ABP8Q725</accession>
<dbReference type="PANTHER" id="PTHR43355">
    <property type="entry name" value="FLAVIN REDUCTASE (NADPH)"/>
    <property type="match status" value="1"/>
</dbReference>
<keyword evidence="3" id="KW-1185">Reference proteome</keyword>
<dbReference type="InterPro" id="IPR016040">
    <property type="entry name" value="NAD(P)-bd_dom"/>
</dbReference>
<gene>
    <name evidence="2" type="ORF">GCM10023191_042390</name>
</gene>
<evidence type="ECO:0000259" key="1">
    <source>
        <dbReference type="Pfam" id="PF13460"/>
    </source>
</evidence>
<feature type="domain" description="NAD(P)-binding" evidence="1">
    <location>
        <begin position="7"/>
        <end position="195"/>
    </location>
</feature>
<sequence length="205" mass="21789">MRIVVLGATGATGRHVLTVALDRGHQVVALARRPEALSGMAHGRLEVRRADVRVRDTVTSACRDADALISALGNRREPADTLSAGARAVAEATLSRVAWMGTFGAGDSRHRAGPLYDFILRRVLGDGFADKAAADAVVAGPRTTLFHPVMLTDRPATGEATVVPLDVLDRSWRLMPPKVTRADVAVAMVTEIESPAYAGRTVAVY</sequence>
<dbReference type="InterPro" id="IPR051606">
    <property type="entry name" value="Polyketide_Oxido-like"/>
</dbReference>
<comment type="caution">
    <text evidence="2">The sequence shown here is derived from an EMBL/GenBank/DDBJ whole genome shotgun (WGS) entry which is preliminary data.</text>
</comment>
<dbReference type="EMBL" id="BAABHF010000023">
    <property type="protein sequence ID" value="GAA4497996.1"/>
    <property type="molecule type" value="Genomic_DNA"/>
</dbReference>
<dbReference type="Gene3D" id="3.40.50.720">
    <property type="entry name" value="NAD(P)-binding Rossmann-like Domain"/>
    <property type="match status" value="1"/>
</dbReference>
<dbReference type="InterPro" id="IPR036291">
    <property type="entry name" value="NAD(P)-bd_dom_sf"/>
</dbReference>
<dbReference type="Pfam" id="PF13460">
    <property type="entry name" value="NAD_binding_10"/>
    <property type="match status" value="1"/>
</dbReference>
<dbReference type="PANTHER" id="PTHR43355:SF2">
    <property type="entry name" value="FLAVIN REDUCTASE (NADPH)"/>
    <property type="match status" value="1"/>
</dbReference>
<dbReference type="RefSeq" id="WP_345466286.1">
    <property type="nucleotide sequence ID" value="NZ_BAABHF010000023.1"/>
</dbReference>
<proteinExistence type="predicted"/>
<protein>
    <recommendedName>
        <fullName evidence="1">NAD(P)-binding domain-containing protein</fullName>
    </recommendedName>
</protein>
<dbReference type="SUPFAM" id="SSF51735">
    <property type="entry name" value="NAD(P)-binding Rossmann-fold domains"/>
    <property type="match status" value="1"/>
</dbReference>
<evidence type="ECO:0000313" key="2">
    <source>
        <dbReference type="EMBL" id="GAA4497996.1"/>
    </source>
</evidence>
<name>A0ABP8Q725_9ACTN</name>
<evidence type="ECO:0000313" key="3">
    <source>
        <dbReference type="Proteomes" id="UP001500503"/>
    </source>
</evidence>